<dbReference type="PROSITE" id="PS51257">
    <property type="entry name" value="PROKAR_LIPOPROTEIN"/>
    <property type="match status" value="1"/>
</dbReference>
<reference evidence="2" key="2">
    <citation type="submission" date="2023-03" db="EMBL/GenBank/DDBJ databases">
        <authorList>
            <person name="Zhang Z."/>
        </authorList>
    </citation>
    <scope>NUCLEOTIDE SEQUENCE</scope>
    <source>
        <strain evidence="2">DSA</strain>
    </source>
</reference>
<gene>
    <name evidence="2" type="ORF">P6N53_00560</name>
</gene>
<evidence type="ECO:0000259" key="1">
    <source>
        <dbReference type="Pfam" id="PF14343"/>
    </source>
</evidence>
<dbReference type="Proteomes" id="UP001172911">
    <property type="component" value="Unassembled WGS sequence"/>
</dbReference>
<evidence type="ECO:0000313" key="3">
    <source>
        <dbReference type="Proteomes" id="UP001172911"/>
    </source>
</evidence>
<accession>A0AAW7Z688</accession>
<dbReference type="RefSeq" id="WP_304540308.1">
    <property type="nucleotide sequence ID" value="NZ_JARPTC010000001.1"/>
</dbReference>
<dbReference type="EMBL" id="JARPTC010000001">
    <property type="protein sequence ID" value="MDO7785723.1"/>
    <property type="molecule type" value="Genomic_DNA"/>
</dbReference>
<keyword evidence="2" id="KW-0645">Protease</keyword>
<dbReference type="GO" id="GO:0008233">
    <property type="term" value="F:peptidase activity"/>
    <property type="evidence" value="ECO:0007669"/>
    <property type="project" value="UniProtKB-KW"/>
</dbReference>
<proteinExistence type="predicted"/>
<sequence length="224" mass="24932">MRKLISLMIIVIMSLAIFSGCSKKEDTPSYTNISFQKITDSEVPYAVERVAEYKALRGYAVWQEGENYFLMVSSGEKPTGGYDIDIKSIEDGEGVTQVLVKETVPGKDSMNTTALTYPYVIVKFKGTTGKFRIVNEDGEVFATLNDKPAESKIKPGEIFEGTGTYNGQIDSNSIEIEVNGEARAFMIYDVKDQLANISEGERVSISYYKNENGQLMVISLEKFD</sequence>
<keyword evidence="3" id="KW-1185">Reference proteome</keyword>
<keyword evidence="2" id="KW-0378">Hydrolase</keyword>
<name>A0AAW7Z688_9FIRM</name>
<dbReference type="InterPro" id="IPR025748">
    <property type="entry name" value="PrcB_C_dom"/>
</dbReference>
<evidence type="ECO:0000313" key="2">
    <source>
        <dbReference type="EMBL" id="MDO7785723.1"/>
    </source>
</evidence>
<feature type="domain" description="PrcB C-terminal" evidence="1">
    <location>
        <begin position="69"/>
        <end position="124"/>
    </location>
</feature>
<reference evidence="2" key="1">
    <citation type="journal article" date="2023" name="J. Hazard. Mater.">
        <title>Anaerobic biodegradation of pyrene and benzo[a]pyrene by a new sulfate-reducing Desulforamulus aquiferis strain DSA.</title>
        <authorList>
            <person name="Zhang Z."/>
            <person name="Sun J."/>
            <person name="Gong X."/>
            <person name="Wang C."/>
            <person name="Wang H."/>
        </authorList>
    </citation>
    <scope>NUCLEOTIDE SEQUENCE</scope>
    <source>
        <strain evidence="2">DSA</strain>
    </source>
</reference>
<dbReference type="AlphaFoldDB" id="A0AAW7Z688"/>
<organism evidence="2 3">
    <name type="scientific">Desulforamulus aquiferis</name>
    <dbReference type="NCBI Taxonomy" id="1397668"/>
    <lineage>
        <taxon>Bacteria</taxon>
        <taxon>Bacillati</taxon>
        <taxon>Bacillota</taxon>
        <taxon>Clostridia</taxon>
        <taxon>Eubacteriales</taxon>
        <taxon>Peptococcaceae</taxon>
        <taxon>Desulforamulus</taxon>
    </lineage>
</organism>
<dbReference type="Pfam" id="PF14343">
    <property type="entry name" value="PrcB_C"/>
    <property type="match status" value="1"/>
</dbReference>
<dbReference type="GO" id="GO:0006508">
    <property type="term" value="P:proteolysis"/>
    <property type="evidence" value="ECO:0007669"/>
    <property type="project" value="UniProtKB-KW"/>
</dbReference>
<protein>
    <submittedName>
        <fullName evidence="2">Protease complex subunit PrcB family protein</fullName>
    </submittedName>
</protein>
<comment type="caution">
    <text evidence="2">The sequence shown here is derived from an EMBL/GenBank/DDBJ whole genome shotgun (WGS) entry which is preliminary data.</text>
</comment>